<feature type="transmembrane region" description="Helical" evidence="11">
    <location>
        <begin position="245"/>
        <end position="262"/>
    </location>
</feature>
<evidence type="ECO:0000313" key="13">
    <source>
        <dbReference type="EMBL" id="USG62799.1"/>
    </source>
</evidence>
<keyword evidence="8 11" id="KW-1133">Transmembrane helix</keyword>
<comment type="subcellular location">
    <subcellularLocation>
        <location evidence="11">Cell inner membrane</location>
        <topology evidence="11">Multi-pass membrane protein</topology>
    </subcellularLocation>
    <subcellularLocation>
        <location evidence="1">Cell membrane</location>
        <topology evidence="1">Multi-pass membrane protein</topology>
    </subcellularLocation>
</comment>
<dbReference type="EMBL" id="CP098747">
    <property type="protein sequence ID" value="USG62799.1"/>
    <property type="molecule type" value="Genomic_DNA"/>
</dbReference>
<evidence type="ECO:0000256" key="7">
    <source>
        <dbReference type="ARBA" id="ARBA00022903"/>
    </source>
</evidence>
<organism evidence="13 14">
    <name type="scientific">Sneathiella marina</name>
    <dbReference type="NCBI Taxonomy" id="2950108"/>
    <lineage>
        <taxon>Bacteria</taxon>
        <taxon>Pseudomonadati</taxon>
        <taxon>Pseudomonadota</taxon>
        <taxon>Alphaproteobacteria</taxon>
        <taxon>Sneathiellales</taxon>
        <taxon>Sneathiellaceae</taxon>
        <taxon>Sneathiella</taxon>
    </lineage>
</organism>
<keyword evidence="3 11" id="KW-0813">Transport</keyword>
<feature type="transmembrane region" description="Helical" evidence="11">
    <location>
        <begin position="121"/>
        <end position="146"/>
    </location>
</feature>
<dbReference type="PANTHER" id="PTHR30413:SF10">
    <property type="entry name" value="CAPSULE POLYSACCHARIDE EXPORT INNER-MEMBRANE PROTEIN CTRC"/>
    <property type="match status" value="1"/>
</dbReference>
<dbReference type="RefSeq" id="WP_251936949.1">
    <property type="nucleotide sequence ID" value="NZ_CP098747.1"/>
</dbReference>
<dbReference type="PRINTS" id="PR00164">
    <property type="entry name" value="ABC2TRNSPORT"/>
</dbReference>
<evidence type="ECO:0000256" key="1">
    <source>
        <dbReference type="ARBA" id="ARBA00004651"/>
    </source>
</evidence>
<evidence type="ECO:0000256" key="3">
    <source>
        <dbReference type="ARBA" id="ARBA00022448"/>
    </source>
</evidence>
<evidence type="ECO:0000256" key="4">
    <source>
        <dbReference type="ARBA" id="ARBA00022475"/>
    </source>
</evidence>
<accession>A0ABY4W7C5</accession>
<dbReference type="PANTHER" id="PTHR30413">
    <property type="entry name" value="INNER MEMBRANE TRANSPORT PERMEASE"/>
    <property type="match status" value="1"/>
</dbReference>
<dbReference type="Pfam" id="PF01061">
    <property type="entry name" value="ABC2_membrane"/>
    <property type="match status" value="1"/>
</dbReference>
<dbReference type="InterPro" id="IPR000412">
    <property type="entry name" value="ABC_2_transport"/>
</dbReference>
<dbReference type="InterPro" id="IPR047817">
    <property type="entry name" value="ABC2_TM_bact-type"/>
</dbReference>
<keyword evidence="9" id="KW-0625">Polysaccharide transport</keyword>
<comment type="similarity">
    <text evidence="2 11">Belongs to the ABC-2 integral membrane protein family.</text>
</comment>
<evidence type="ECO:0000259" key="12">
    <source>
        <dbReference type="PROSITE" id="PS51012"/>
    </source>
</evidence>
<evidence type="ECO:0000313" key="14">
    <source>
        <dbReference type="Proteomes" id="UP001056291"/>
    </source>
</evidence>
<dbReference type="PROSITE" id="PS51012">
    <property type="entry name" value="ABC_TM2"/>
    <property type="match status" value="1"/>
</dbReference>
<feature type="transmembrane region" description="Helical" evidence="11">
    <location>
        <begin position="81"/>
        <end position="101"/>
    </location>
</feature>
<feature type="transmembrane region" description="Helical" evidence="11">
    <location>
        <begin position="158"/>
        <end position="186"/>
    </location>
</feature>
<keyword evidence="4 11" id="KW-1003">Cell membrane</keyword>
<protein>
    <recommendedName>
        <fullName evidence="11">Transport permease protein</fullName>
    </recommendedName>
</protein>
<dbReference type="InterPro" id="IPR013525">
    <property type="entry name" value="ABC2_TM"/>
</dbReference>
<keyword evidence="14" id="KW-1185">Reference proteome</keyword>
<sequence length="273" mass="30488">MNGIAKNKGIFLENYSFGRALGVQIRVVGALTMRELQTRYGRDGLGYLWALLEPLVLLVVLYLGFTLLGRTQHAGMDLVPFLAAGIVTFTSIRTTVGRLSSAIESNRGLLIYPHVTPLDTMIARAVLETATFIVVFIIIIGGAWLIDLSSFPSDAFGIVTALSAAMCLAFSWGMVQWGLCVIWPTFDKLTTVLWRILLWTSCVFYTLDDVPLQFRHYLELNPIVNIIELLRSAFFSGYLSPITSYGYVNCWILGFSFLGLFFERTLRGRALMS</sequence>
<name>A0ABY4W7C5_9PROT</name>
<feature type="transmembrane region" description="Helical" evidence="11">
    <location>
        <begin position="192"/>
        <end position="208"/>
    </location>
</feature>
<reference evidence="13" key="1">
    <citation type="submission" date="2022-06" db="EMBL/GenBank/DDBJ databases">
        <title>Sneathiella actinostolidae sp. nov., isolated from a sea anemonein the Western Pacific Ocean.</title>
        <authorList>
            <person name="Wei M.J."/>
        </authorList>
    </citation>
    <scope>NUCLEOTIDE SEQUENCE</scope>
    <source>
        <strain evidence="13">PHK-P5</strain>
    </source>
</reference>
<feature type="transmembrane region" description="Helical" evidence="11">
    <location>
        <begin position="47"/>
        <end position="69"/>
    </location>
</feature>
<dbReference type="Proteomes" id="UP001056291">
    <property type="component" value="Chromosome"/>
</dbReference>
<gene>
    <name evidence="13" type="ORF">NBZ79_07400</name>
</gene>
<keyword evidence="10 11" id="KW-0472">Membrane</keyword>
<evidence type="ECO:0000256" key="11">
    <source>
        <dbReference type="RuleBase" id="RU361157"/>
    </source>
</evidence>
<evidence type="ECO:0000256" key="9">
    <source>
        <dbReference type="ARBA" id="ARBA00023047"/>
    </source>
</evidence>
<keyword evidence="7" id="KW-0972">Capsule biogenesis/degradation</keyword>
<feature type="domain" description="ABC transmembrane type-2" evidence="12">
    <location>
        <begin position="45"/>
        <end position="266"/>
    </location>
</feature>
<evidence type="ECO:0000256" key="6">
    <source>
        <dbReference type="ARBA" id="ARBA00022692"/>
    </source>
</evidence>
<keyword evidence="6 11" id="KW-0812">Transmembrane</keyword>
<evidence type="ECO:0000256" key="5">
    <source>
        <dbReference type="ARBA" id="ARBA00022597"/>
    </source>
</evidence>
<keyword evidence="5" id="KW-0762">Sugar transport</keyword>
<proteinExistence type="inferred from homology"/>
<evidence type="ECO:0000256" key="10">
    <source>
        <dbReference type="ARBA" id="ARBA00023136"/>
    </source>
</evidence>
<evidence type="ECO:0000256" key="2">
    <source>
        <dbReference type="ARBA" id="ARBA00007783"/>
    </source>
</evidence>
<evidence type="ECO:0000256" key="8">
    <source>
        <dbReference type="ARBA" id="ARBA00022989"/>
    </source>
</evidence>